<dbReference type="GeneID" id="83609046"/>
<dbReference type="RefSeq" id="WP_016441681.1">
    <property type="nucleotide sequence ID" value="NZ_CAMXYX010000039.1"/>
</dbReference>
<evidence type="ECO:0000313" key="1">
    <source>
        <dbReference type="EMBL" id="MDE1656765.1"/>
    </source>
</evidence>
<dbReference type="SUPFAM" id="SSF82784">
    <property type="entry name" value="OsmC-like"/>
    <property type="match status" value="1"/>
</dbReference>
<accession>A0ABT5V849</accession>
<name>A0ABT5V849_9ACTO</name>
<dbReference type="Proteomes" id="UP001219297">
    <property type="component" value="Unassembled WGS sequence"/>
</dbReference>
<dbReference type="InterPro" id="IPR036102">
    <property type="entry name" value="OsmC/Ohrsf"/>
</dbReference>
<keyword evidence="2" id="KW-1185">Reference proteome</keyword>
<organism evidence="1 2">
    <name type="scientific">Actinotignum sanguinis</name>
    <dbReference type="NCBI Taxonomy" id="1445614"/>
    <lineage>
        <taxon>Bacteria</taxon>
        <taxon>Bacillati</taxon>
        <taxon>Actinomycetota</taxon>
        <taxon>Actinomycetes</taxon>
        <taxon>Actinomycetales</taxon>
        <taxon>Actinomycetaceae</taxon>
        <taxon>Actinotignum</taxon>
    </lineage>
</organism>
<dbReference type="Gene3D" id="3.30.300.20">
    <property type="match status" value="1"/>
</dbReference>
<dbReference type="InterPro" id="IPR003718">
    <property type="entry name" value="OsmC/Ohr_fam"/>
</dbReference>
<dbReference type="InterPro" id="IPR015946">
    <property type="entry name" value="KH_dom-like_a/b"/>
</dbReference>
<protein>
    <submittedName>
        <fullName evidence="1">OsmC family protein</fullName>
    </submittedName>
</protein>
<evidence type="ECO:0000313" key="2">
    <source>
        <dbReference type="Proteomes" id="UP001219297"/>
    </source>
</evidence>
<reference evidence="1 2" key="1">
    <citation type="submission" date="2023-02" db="EMBL/GenBank/DDBJ databases">
        <title>Defining the Infant Male Urobiome and Moving Towards Mechanisms in Urobiome Research.</title>
        <authorList>
            <person name="Reasoner S."/>
            <person name="Flores V."/>
            <person name="Van Horn G."/>
            <person name="Morales G."/>
            <person name="Peard L."/>
            <person name="Abelson B."/>
            <person name="Manuel C."/>
            <person name="Lee J."/>
            <person name="Baker B."/>
            <person name="Williams T."/>
            <person name="Schmitz J."/>
            <person name="Clayton D."/>
            <person name="Hadjifrangiskou M."/>
        </authorList>
    </citation>
    <scope>NUCLEOTIDE SEQUENCE [LARGE SCALE GENOMIC DNA]</scope>
    <source>
        <strain evidence="1 2">AS1053</strain>
    </source>
</reference>
<gene>
    <name evidence="1" type="ORF">PWJ81_06750</name>
</gene>
<sequence>MAQLSARRIGHLHFTAVNDRGASVEIGKGPEQFTPGELMQLAVAGCQALSADSRFEQALGEDYHATFTVSADANREENRFTAFHTALEVEFADMPEEARAALLGRVDRAIERACTVGRTLDHPAPHNLEIRDAAGN</sequence>
<dbReference type="EMBL" id="JARBHI010000015">
    <property type="protein sequence ID" value="MDE1656765.1"/>
    <property type="molecule type" value="Genomic_DNA"/>
</dbReference>
<comment type="caution">
    <text evidence="1">The sequence shown here is derived from an EMBL/GenBank/DDBJ whole genome shotgun (WGS) entry which is preliminary data.</text>
</comment>
<dbReference type="Pfam" id="PF02566">
    <property type="entry name" value="OsmC"/>
    <property type="match status" value="1"/>
</dbReference>
<proteinExistence type="predicted"/>